<dbReference type="GO" id="GO:0051301">
    <property type="term" value="P:cell division"/>
    <property type="evidence" value="ECO:0007669"/>
    <property type="project" value="UniProtKB-KW"/>
</dbReference>
<keyword evidence="3" id="KW-0963">Cytoplasm</keyword>
<dbReference type="NCBIfam" id="NF010724">
    <property type="entry name" value="PRK14126.1"/>
    <property type="match status" value="1"/>
</dbReference>
<dbReference type="SUPFAM" id="SSF102829">
    <property type="entry name" value="Cell division protein ZapA-like"/>
    <property type="match status" value="1"/>
</dbReference>
<dbReference type="InterPro" id="IPR007838">
    <property type="entry name" value="Cell_div_ZapA-like"/>
</dbReference>
<proteinExistence type="predicted"/>
<reference evidence="10" key="1">
    <citation type="submission" date="2023-06" db="EMBL/GenBank/DDBJ databases">
        <title>A Treasure from Seagulls: Isolation and Description of Aciduricobacillus qingdaonensis gen. nov., sp. nov., a Rare Obligately Uric Acid-utilizing Member in the Family Bacillaceae.</title>
        <authorList>
            <person name="Liu W."/>
            <person name="Wang B."/>
        </authorList>
    </citation>
    <scope>NUCLEOTIDE SEQUENCE</scope>
    <source>
        <strain evidence="10">44XB</strain>
    </source>
</reference>
<evidence type="ECO:0000313" key="10">
    <source>
        <dbReference type="EMBL" id="WLV23738.1"/>
    </source>
</evidence>
<dbReference type="EMBL" id="CP129113">
    <property type="protein sequence ID" value="WLV23738.1"/>
    <property type="molecule type" value="Genomic_DNA"/>
</dbReference>
<evidence type="ECO:0000256" key="5">
    <source>
        <dbReference type="ARBA" id="ARBA00023210"/>
    </source>
</evidence>
<evidence type="ECO:0000256" key="3">
    <source>
        <dbReference type="ARBA" id="ARBA00022490"/>
    </source>
</evidence>
<dbReference type="PANTHER" id="PTHR34981">
    <property type="entry name" value="CELL DIVISION PROTEIN ZAPA"/>
    <property type="match status" value="1"/>
</dbReference>
<evidence type="ECO:0000256" key="6">
    <source>
        <dbReference type="ARBA" id="ARBA00023306"/>
    </source>
</evidence>
<dbReference type="Pfam" id="PF05164">
    <property type="entry name" value="ZapA"/>
    <property type="match status" value="1"/>
</dbReference>
<evidence type="ECO:0000313" key="11">
    <source>
        <dbReference type="Proteomes" id="UP001180087"/>
    </source>
</evidence>
<keyword evidence="11" id="KW-1185">Reference proteome</keyword>
<evidence type="ECO:0000256" key="9">
    <source>
        <dbReference type="ARBA" id="ARBA00033158"/>
    </source>
</evidence>
<comment type="subunit">
    <text evidence="8">Homodimer. Interacts with FtsZ.</text>
</comment>
<dbReference type="RefSeq" id="WP_348026052.1">
    <property type="nucleotide sequence ID" value="NZ_CP129113.1"/>
</dbReference>
<dbReference type="PANTHER" id="PTHR34981:SF1">
    <property type="entry name" value="CELL DIVISION PROTEIN ZAPA"/>
    <property type="match status" value="1"/>
</dbReference>
<gene>
    <name evidence="10" type="primary">zapA</name>
    <name evidence="10" type="ORF">QR721_08785</name>
</gene>
<comment type="subcellular location">
    <subcellularLocation>
        <location evidence="1">Cytoplasm</location>
    </subcellularLocation>
</comment>
<evidence type="ECO:0000256" key="1">
    <source>
        <dbReference type="ARBA" id="ARBA00004496"/>
    </source>
</evidence>
<sequence length="87" mass="9887">MADQKKTRTTIEIHNRPYTIIGTESESHIKLVASLVDQKMKEIQTHSQYLDTASLAVLTAVNTMNDYMKLKEEYASLLGAMRKGKEE</sequence>
<dbReference type="Proteomes" id="UP001180087">
    <property type="component" value="Chromosome"/>
</dbReference>
<keyword evidence="5" id="KW-0717">Septation</keyword>
<accession>A0ABY9KSD4</accession>
<comment type="function">
    <text evidence="7">Activator of cell division through the inhibition of FtsZ GTPase activity, therefore promoting FtsZ assembly into bundles of protofilaments necessary for the formation of the division Z ring. It is recruited early at mid-cell but it is not essential for cell division.</text>
</comment>
<dbReference type="InterPro" id="IPR036192">
    <property type="entry name" value="Cell_div_ZapA-like_sf"/>
</dbReference>
<organism evidence="10 11">
    <name type="scientific">Aciduricibacillus chroicocephali</name>
    <dbReference type="NCBI Taxonomy" id="3054939"/>
    <lineage>
        <taxon>Bacteria</taxon>
        <taxon>Bacillati</taxon>
        <taxon>Bacillota</taxon>
        <taxon>Bacilli</taxon>
        <taxon>Bacillales</taxon>
        <taxon>Bacillaceae</taxon>
        <taxon>Aciduricibacillus</taxon>
    </lineage>
</organism>
<name>A0ABY9KSD4_9BACI</name>
<dbReference type="InterPro" id="IPR053712">
    <property type="entry name" value="Bac_CellDiv_Activator"/>
</dbReference>
<keyword evidence="4 10" id="KW-0132">Cell division</keyword>
<protein>
    <recommendedName>
        <fullName evidence="2">Cell division protein ZapA</fullName>
    </recommendedName>
    <alternativeName>
        <fullName evidence="9">Z ring-associated protein ZapA</fullName>
    </alternativeName>
</protein>
<evidence type="ECO:0000256" key="4">
    <source>
        <dbReference type="ARBA" id="ARBA00022618"/>
    </source>
</evidence>
<evidence type="ECO:0000256" key="7">
    <source>
        <dbReference type="ARBA" id="ARBA00024910"/>
    </source>
</evidence>
<keyword evidence="6" id="KW-0131">Cell cycle</keyword>
<dbReference type="Gene3D" id="6.10.250.790">
    <property type="match status" value="1"/>
</dbReference>
<evidence type="ECO:0000256" key="2">
    <source>
        <dbReference type="ARBA" id="ARBA00015195"/>
    </source>
</evidence>
<evidence type="ECO:0000256" key="8">
    <source>
        <dbReference type="ARBA" id="ARBA00026068"/>
    </source>
</evidence>